<protein>
    <recommendedName>
        <fullName evidence="3">Reverse transcriptase domain-containing protein</fullName>
    </recommendedName>
</protein>
<organism evidence="1 2">
    <name type="scientific">Tanacetum coccineum</name>
    <dbReference type="NCBI Taxonomy" id="301880"/>
    <lineage>
        <taxon>Eukaryota</taxon>
        <taxon>Viridiplantae</taxon>
        <taxon>Streptophyta</taxon>
        <taxon>Embryophyta</taxon>
        <taxon>Tracheophyta</taxon>
        <taxon>Spermatophyta</taxon>
        <taxon>Magnoliopsida</taxon>
        <taxon>eudicotyledons</taxon>
        <taxon>Gunneridae</taxon>
        <taxon>Pentapetalae</taxon>
        <taxon>asterids</taxon>
        <taxon>campanulids</taxon>
        <taxon>Asterales</taxon>
        <taxon>Asteraceae</taxon>
        <taxon>Asteroideae</taxon>
        <taxon>Anthemideae</taxon>
        <taxon>Anthemidinae</taxon>
        <taxon>Tanacetum</taxon>
    </lineage>
</organism>
<reference evidence="1" key="2">
    <citation type="submission" date="2022-01" db="EMBL/GenBank/DDBJ databases">
        <authorList>
            <person name="Yamashiro T."/>
            <person name="Shiraishi A."/>
            <person name="Satake H."/>
            <person name="Nakayama K."/>
        </authorList>
    </citation>
    <scope>NUCLEOTIDE SEQUENCE</scope>
</reference>
<evidence type="ECO:0000313" key="2">
    <source>
        <dbReference type="Proteomes" id="UP001151760"/>
    </source>
</evidence>
<reference evidence="1" key="1">
    <citation type="journal article" date="2022" name="Int. J. Mol. Sci.">
        <title>Draft Genome of Tanacetum Coccineum: Genomic Comparison of Closely Related Tanacetum-Family Plants.</title>
        <authorList>
            <person name="Yamashiro T."/>
            <person name="Shiraishi A."/>
            <person name="Nakayama K."/>
            <person name="Satake H."/>
        </authorList>
    </citation>
    <scope>NUCLEOTIDE SEQUENCE</scope>
</reference>
<sequence>MDHKLWNLKVKEYNIVAYTQRFNELALMCLRMVNPERVKVDAYIWGLTDNIKGEVTSSKTANLNEAVRMTHKLMEQKSQARDERFWKERSESGRAFKVEIVVVRAIIGTTHAKLCRITKSKGTREPWLPLLLMEGCYTRNRCPRKVKQEEVGEVCGRDYAIKDAELKGPNVVTVNHIFEIDLMPIELGTFDVIIGMDWLVKHDAVIVFPEELPGLPLPRKVEFRIDLVPGAALVARALYRLAPSEMKELSIQLQEMLEKGFIHPSSSP</sequence>
<evidence type="ECO:0008006" key="3">
    <source>
        <dbReference type="Google" id="ProtNLM"/>
    </source>
</evidence>
<dbReference type="Gene3D" id="2.40.70.10">
    <property type="entry name" value="Acid Proteases"/>
    <property type="match status" value="1"/>
</dbReference>
<accession>A0ABQ4WW19</accession>
<dbReference type="SUPFAM" id="SSF56672">
    <property type="entry name" value="DNA/RNA polymerases"/>
    <property type="match status" value="1"/>
</dbReference>
<dbReference type="PANTHER" id="PTHR15503:SF45">
    <property type="entry name" value="RNA-DIRECTED DNA POLYMERASE HOMOLOG"/>
    <property type="match status" value="1"/>
</dbReference>
<dbReference type="InterPro" id="IPR021109">
    <property type="entry name" value="Peptidase_aspartic_dom_sf"/>
</dbReference>
<dbReference type="PANTHER" id="PTHR15503">
    <property type="entry name" value="LDOC1 RELATED"/>
    <property type="match status" value="1"/>
</dbReference>
<name>A0ABQ4WW19_9ASTR</name>
<dbReference type="Gene3D" id="3.10.10.10">
    <property type="entry name" value="HIV Type 1 Reverse Transcriptase, subunit A, domain 1"/>
    <property type="match status" value="1"/>
</dbReference>
<evidence type="ECO:0000313" key="1">
    <source>
        <dbReference type="EMBL" id="GJS57104.1"/>
    </source>
</evidence>
<comment type="caution">
    <text evidence="1">The sequence shown here is derived from an EMBL/GenBank/DDBJ whole genome shotgun (WGS) entry which is preliminary data.</text>
</comment>
<dbReference type="InterPro" id="IPR043502">
    <property type="entry name" value="DNA/RNA_pol_sf"/>
</dbReference>
<gene>
    <name evidence="1" type="ORF">Tco_0651888</name>
</gene>
<dbReference type="InterPro" id="IPR032567">
    <property type="entry name" value="RTL1-rel"/>
</dbReference>
<keyword evidence="2" id="KW-1185">Reference proteome</keyword>
<dbReference type="Proteomes" id="UP001151760">
    <property type="component" value="Unassembled WGS sequence"/>
</dbReference>
<proteinExistence type="predicted"/>
<dbReference type="Pfam" id="PF08284">
    <property type="entry name" value="RVP_2"/>
    <property type="match status" value="1"/>
</dbReference>
<dbReference type="EMBL" id="BQNB010008983">
    <property type="protein sequence ID" value="GJS57104.1"/>
    <property type="molecule type" value="Genomic_DNA"/>
</dbReference>